<dbReference type="AlphaFoldDB" id="A0A8J2KF83"/>
<evidence type="ECO:0000313" key="2">
    <source>
        <dbReference type="Proteomes" id="UP000708208"/>
    </source>
</evidence>
<gene>
    <name evidence="1" type="ORF">AFUS01_LOCUS27410</name>
</gene>
<evidence type="ECO:0000313" key="1">
    <source>
        <dbReference type="EMBL" id="CAG7816811.1"/>
    </source>
</evidence>
<sequence>MTPKRPLSGECFVRPEAIADAKRRASARDRKQRSRLRLAEAKAMESFQERAGVCHNLVCTLCGQLVAQSNTVKFAASSYVDEQGELLPMDVFPKSGICTKCHRYARKHNFVPQVDIVSNIVEDSHQEEEDDEE</sequence>
<accession>A0A8J2KF83</accession>
<dbReference type="EMBL" id="CAJVCH010379047">
    <property type="protein sequence ID" value="CAG7816811.1"/>
    <property type="molecule type" value="Genomic_DNA"/>
</dbReference>
<protein>
    <submittedName>
        <fullName evidence="1">Uncharacterized protein</fullName>
    </submittedName>
</protein>
<proteinExistence type="predicted"/>
<name>A0A8J2KF83_9HEXA</name>
<reference evidence="1" key="1">
    <citation type="submission" date="2021-06" db="EMBL/GenBank/DDBJ databases">
        <authorList>
            <person name="Hodson N. C."/>
            <person name="Mongue J. A."/>
            <person name="Jaron S. K."/>
        </authorList>
    </citation>
    <scope>NUCLEOTIDE SEQUENCE</scope>
</reference>
<keyword evidence="2" id="KW-1185">Reference proteome</keyword>
<organism evidence="1 2">
    <name type="scientific">Allacma fusca</name>
    <dbReference type="NCBI Taxonomy" id="39272"/>
    <lineage>
        <taxon>Eukaryota</taxon>
        <taxon>Metazoa</taxon>
        <taxon>Ecdysozoa</taxon>
        <taxon>Arthropoda</taxon>
        <taxon>Hexapoda</taxon>
        <taxon>Collembola</taxon>
        <taxon>Symphypleona</taxon>
        <taxon>Sminthuridae</taxon>
        <taxon>Allacma</taxon>
    </lineage>
</organism>
<dbReference type="Proteomes" id="UP000708208">
    <property type="component" value="Unassembled WGS sequence"/>
</dbReference>
<comment type="caution">
    <text evidence="1">The sequence shown here is derived from an EMBL/GenBank/DDBJ whole genome shotgun (WGS) entry which is preliminary data.</text>
</comment>